<dbReference type="Gene3D" id="3.50.30.20">
    <property type="entry name" value="Carbamoyl-phosphate synthase small subunit, N-terminal domain"/>
    <property type="match status" value="1"/>
</dbReference>
<dbReference type="FunFam" id="3.40.50.20:FF:000002">
    <property type="entry name" value="Carbamoyl-phosphate synthase large chain"/>
    <property type="match status" value="1"/>
</dbReference>
<keyword evidence="17" id="KW-1133">Transmembrane helix</keyword>
<evidence type="ECO:0000256" key="14">
    <source>
        <dbReference type="ARBA" id="ARBA00047359"/>
    </source>
</evidence>
<dbReference type="Pfam" id="PF00988">
    <property type="entry name" value="CPSase_sm_chain"/>
    <property type="match status" value="1"/>
</dbReference>
<keyword evidence="12" id="KW-0665">Pyrimidine biosynthesis</keyword>
<dbReference type="FunFam" id="1.10.1030.10:FF:000002">
    <property type="entry name" value="Carbamoyl-phosphate synthase large chain"/>
    <property type="match status" value="1"/>
</dbReference>
<dbReference type="GO" id="GO:0006526">
    <property type="term" value="P:L-arginine biosynthetic process"/>
    <property type="evidence" value="ECO:0007669"/>
    <property type="project" value="UniProtKB-KW"/>
</dbReference>
<keyword evidence="9 15" id="KW-0547">Nucleotide-binding</keyword>
<dbReference type="Gene3D" id="3.40.50.880">
    <property type="match status" value="1"/>
</dbReference>
<dbReference type="InterPro" id="IPR036897">
    <property type="entry name" value="CarbamoylP_synth_lsu_oligo_sf"/>
</dbReference>
<keyword evidence="17" id="KW-0812">Transmembrane</keyword>
<dbReference type="PROSITE" id="PS51855">
    <property type="entry name" value="MGS"/>
    <property type="match status" value="1"/>
</dbReference>
<dbReference type="InterPro" id="IPR005480">
    <property type="entry name" value="CPSase_lsu_oligo"/>
</dbReference>
<comment type="catalytic activity">
    <reaction evidence="14">
        <text>hydrogencarbonate + NH4(+) + 2 ATP = carbamoyl phosphate + 2 ADP + phosphate + 2 H(+)</text>
        <dbReference type="Rhea" id="RHEA:18029"/>
        <dbReference type="ChEBI" id="CHEBI:15378"/>
        <dbReference type="ChEBI" id="CHEBI:17544"/>
        <dbReference type="ChEBI" id="CHEBI:28938"/>
        <dbReference type="ChEBI" id="CHEBI:30616"/>
        <dbReference type="ChEBI" id="CHEBI:43474"/>
        <dbReference type="ChEBI" id="CHEBI:58228"/>
        <dbReference type="ChEBI" id="CHEBI:456216"/>
        <dbReference type="EC" id="6.3.4.16"/>
    </reaction>
</comment>
<feature type="domain" description="MGS-like" evidence="19">
    <location>
        <begin position="3626"/>
        <end position="3778"/>
    </location>
</feature>
<keyword evidence="11" id="KW-0460">Magnesium</keyword>
<dbReference type="FunFam" id="3.40.50.20:FF:000001">
    <property type="entry name" value="Carbamoyl-phosphate synthase large chain"/>
    <property type="match status" value="1"/>
</dbReference>
<feature type="transmembrane region" description="Helical" evidence="17">
    <location>
        <begin position="558"/>
        <end position="582"/>
    </location>
</feature>
<dbReference type="GO" id="GO:0006541">
    <property type="term" value="P:glutamine metabolic process"/>
    <property type="evidence" value="ECO:0007669"/>
    <property type="project" value="InterPro"/>
</dbReference>
<keyword evidence="8" id="KW-0677">Repeat</keyword>
<protein>
    <submittedName>
        <fullName evidence="20">Protein URA2</fullName>
    </submittedName>
</protein>
<evidence type="ECO:0000313" key="21">
    <source>
        <dbReference type="Proteomes" id="UP000186817"/>
    </source>
</evidence>
<dbReference type="PROSITE" id="PS00867">
    <property type="entry name" value="CPSASE_2"/>
    <property type="match status" value="2"/>
</dbReference>
<dbReference type="InterPro" id="IPR058047">
    <property type="entry name" value="CPSase_preATP-grasp"/>
</dbReference>
<dbReference type="InterPro" id="IPR002474">
    <property type="entry name" value="CarbamoylP_synth_ssu_N"/>
</dbReference>
<evidence type="ECO:0000256" key="2">
    <source>
        <dbReference type="ARBA" id="ARBA00004730"/>
    </source>
</evidence>
<sequence length="3778" mass="411984">MAEDTPLRKGRVAIEGEVFKLDGTEIVLLGGNYVFKTQPWFPPPQVVEADAKSMVEGARQMAYKPPPAADGSPRPVVPCVRLGVMMAAAYPSNGEEIDPAYAAKLDATVKAFASAGVYVFLDLHQDAGCTTNGGEGLPWWVTAGFQERAGCFLEQCCCCCCFSGSCWSCCPESCRTSYIATPSHPLRPFFCLPNCIAKCINLDITTYDGDSDPWLPFSVEDKGANPDFMNAGNASMRQNNSDSTWSTIVTTAQLQNTMPRIYAAPENSADRALYFEPYMKLVRHLCGVWDKYENVIAVELMIPLNQSVLTSLKKPERAASGLSLSRHAKNGGLPNICNTLTVWRQVLGFYGHVLAELDQDPRIKTPIAIDNFSSTLPGESCAISCLACAGTPSAAMKQFQSYASRNRLILSFHYYSPPSTVSWEKMVELAKANAQKLGGVPVWLSEYWEDSAQGLADQLAVATPLYDSSAMARGRRNSSRVVLVLGAGVAAYVTAKSLSGFAFTGLGRAASMSLQQTTRSSVPGAARPLQDLPSRPALPVGVEEVATTSSLLESMGPLAIAGQAVAGLAALYIIMSFAEYVYHRYFQHLGLNKVDAVRAVRSTLSLSTFRGDGHVEHHRETVEEDMSLTVEPGRDPILDMDPWRGTCFPWDGFAKMSAGVMLLAYPTLTLLGWSGFVIVPVVMTAMMLHALVWNALHPNMHGLEDVPMEVGAPSWVLAGLRDSAVFNYLRTNHEGHHRATGSHGNYNVCCPGMDQLVGTTVDCVTGAPLPKPVPDWVTLLVAVAAAPLMPAFAVVCLVVLISFPPLPRDLGVPATTYWQYADISYTKTEGWYMYDEAVLSAGGVPVSTSGVINDESWPTYQKTVSDGTFWGASITGAAGAQENVLKLVPAESSVGTLGKQKRSWPEYCMTFLHKVLAAWHPAPVHFFGFRRGKEDLDQGFETTTTLKIFAPATTERGAKEAAKELKRSLEEQGFLASEVQVVPVAKGVTPRLSVQASLLKDEMEVDQLKVLASVSSKCRELLATTVSQVKHFLPQSNGSHPSLTQRNLISTHPFCLDIWLFLVGSSLVLPAIDEDRLKTYGYVSWLSCYDTTDPWLCDDPTEVCVTGTELVCAYLGVSASNADFARDLRNLNVISLPFTCLLPLPSRAPAPGEKAVFVGEDPALDGWPCSCGPQGGAPAEVPGRWYWAVYTEPGAENVLANKTMRLVHEANLMAFPGLPPGAAPLDRTNGQAHDTGSSVLLQPLAATAQEEQALLFARDVVRDAWPRMRSAAQARNSFLTEAKQDKNEPTPRLHYPVSTNYRKSNVVAMLTYGTADETDVVNWLQLFMQKRRASHAEGEVRKVAKLSTPDGAEAKAKNDPGSCDPVALLAESTGGQESKGAPFPPTQPLQNETEAGKRAARDKQKDSGIKARKKTRKKHKKATKQKDEKKDRKRQRCAPLMLTPQATNEDLGDAQGSISDDIFEKLMDVSVSSGDDEHFPEEVSFHAGKAKAMNSQDAMQLSAPIPIEALEISTPSVEKLLQDMLEALKVQYSLQASTVPSASVQQLPEMAGTVTEQMEQPGAHPDVAGEKDTTPAVESFQGAIPDVAGVPDAIPAAASTVPSASVQQLSEMAGTVTEQMEQPGAHPDVAGEKDTTLAAVSFKAVGAEGLALAVEVQAEAIQRETKLVEEKEHCFPHGVSRGEDKPSTPLCERKRKEEEPAPKEPKEPKSSQAQASSSTALSSNAPAKAPPVVADGDASDAPGDDGLASFLPPTDHEAWTKVRHHNHKPYMRFYFQLSGVTGQVTLRKTNLDLHRAKRLAVAMCYQVMQGKTKEDILNFRSQFLEKWADKPRHTCDTRCCRSAIPDNHRSSEGQQASVMRSPSPQQRPKRRLRRMRFPGEDGSAHEPDGEPILKEKVRLQAVAAEPSHPFTEEVKPTLSLPRRSFRRLRRHYKDTGQNSSTPMASPYRRMRGKHRSWCECWGDGGGSGPDRHVVGHQAARSAGSIEYARDLQITGGHERNLPSRESQLSQMVLRCLGIEEARECPEVIVATSEALPVLEVEGLRSVTLATDAKALPCSQVFRTRLGYLHVDTKGCQVGIDGASRRTSDQFRRLEPSAGPEGSILAVVSQWGPGGVLVVFLLPVGLLQSPGSPDDLVVAQAMINSMPAKIVLAVQVTWVRSLSRSRASSRSGEQATSAGSWLTHLQPFVLNICRAAAELLLLPRTFEGMATAAWDGDDFEVLAPIDTKPSQAGALQNWLNARRRATLELSAGTVLTGFSFGAPVSVSGEVVFNTGMVAYPESLTDPSYAGQILVFTYPLVGNYGIPSDDPDDLGLSKWFESDRIHVKAVVISDYSYEPSHYSCVRTLGDWLSRQGVPGIYGVDTRMITKIIRQEGAMLGRLLVNGSDGCHPAIPFEDPNTRNLVAEVSCSQKQTFAQSAQGQKEVHIIAVDCGLKNNIIRCLVALGVRLTVVPWDYDFTQDHFDGLFLSNGPGDPSQCAQTIRHVRTVMQQRPNTPIFGICLGNQILALAAGAKTFKMKFGNRGMNQPVVDLRTQRCYITAQNHGFAVDAQSLPTGWVPLMVNANDGTNEGIIHSSRPWFSVQFHPEACGGPMDTDFLFKQFLQFIAEPASTAVTTIPYSLPLSYRKVLVLGSGGLTIGQAGEFDYSGSQALKALKEAGIMSVLINPNIATVQTSAGMADRVYFLPVTPEFVTKVIDRERPDGIFVSFGGQTALNCACRLHEQGVFDRFNVQVLGTPIEAIIKTEDRDLFSQVVDACGERIAESSCCGSVAEAVHAAEQIGYPVLVRAAFALGGLGSGFADNENELRKLVTVALVNSPQVIIDKSLKGWKELEYEVVRDKNDNCITVCNMENLDPMGIHTGESIVIAPSQTLNNEEYYRLRQCALKIIRHLGIVGECNIQYAVDPKSSQFRIIEVNARLSRSSALASKATGYPLAYVAAKLALGHDLAQLRNSVTRCTTACFEPSLDYVVAKVPRWDLQKFSTVDARIGSAMQSVGEVMAIGRTFEETIQKALRMVDEASPGFDPARYEIELERRGISALPGPELEKEVKKELSNPTPVRLWAVAKAFELGMDVADVHRLTNIDRWFLAKLHSLHQLKVALRLMDFYELRSHPAVLREAKCRGFSDCQIAALVSAPALVHMEMSPRLLPTDFGASRYTGGPVTEAHIRHLRRSAGIVPKVKQIDTLAAEFPAETNYLYLTYSGEEHDVELPGSQAPTDDDCLPPLSLQPSIPEPMSLQTPESQKAEKESRVVVLGCGPYRIGSSVEFDWCSVSCVRTLRKLGHKAVVVNCNPETVSTDFDESDRLYFEELSHERVLDIAELETPRGMVVSVGGQTPNNLALGLHHCGVRILGTSVEAIDTCEDRKKFSQLCDQLRIDQPQWSQFEFETLGEARNFCRSAGFPVLVRPSYVLSGAAMRVVTNDSELEVFLKTAAVVSRDHPVVISKYITGAKEVELDAVGRAGELVNYAIAEHIENAGVHSGDASLLLPAQRLFVETHRKVKSISQKLCKALKISGPFNIQFICKDNEVKVIECNLRASRSMPFISKTYNVNFIELATRVMVGMPVRSAVIQPMDIDFVACKAPMFSFGRLKNSDPRLGVEMSSTGEVACFGMNAYEAFLKSMVAANFKLPSQSILLSLGSPAAKSEFVSSGAARQLLEMGYSLYATKGTHEHLVGAGLQSSMVFKPLVKREPNAATLLQGRKVDLVINVPDSMDSDALTDGFRIRRGAVDSGTSLITDIKTAIFMCHALHRKWTREASGKPFWDICSWQEYVDIVERLN</sequence>
<dbReference type="PRINTS" id="PR00098">
    <property type="entry name" value="CPSASE"/>
</dbReference>
<evidence type="ECO:0000259" key="19">
    <source>
        <dbReference type="PROSITE" id="PS51855"/>
    </source>
</evidence>
<dbReference type="SUPFAM" id="SSF52317">
    <property type="entry name" value="Class I glutamine amidotransferase-like"/>
    <property type="match status" value="1"/>
</dbReference>
<dbReference type="GO" id="GO:0006221">
    <property type="term" value="P:pyrimidine nucleotide biosynthetic process"/>
    <property type="evidence" value="ECO:0007669"/>
    <property type="project" value="UniProtKB-KW"/>
</dbReference>
<dbReference type="InterPro" id="IPR016185">
    <property type="entry name" value="PreATP-grasp_dom_sf"/>
</dbReference>
<dbReference type="SUPFAM" id="SSF51445">
    <property type="entry name" value="(Trans)glycosidases"/>
    <property type="match status" value="2"/>
</dbReference>
<feature type="region of interest" description="Disordered" evidence="16">
    <location>
        <begin position="3207"/>
        <end position="3243"/>
    </location>
</feature>
<dbReference type="CDD" id="cd01744">
    <property type="entry name" value="GATase1_CPSase"/>
    <property type="match status" value="1"/>
</dbReference>
<feature type="transmembrane region" description="Helical" evidence="17">
    <location>
        <begin position="776"/>
        <end position="801"/>
    </location>
</feature>
<dbReference type="FunFam" id="3.30.470.20:FF:000051">
    <property type="entry name" value="Carbamoyl phosphate synthetase II"/>
    <property type="match status" value="1"/>
</dbReference>
<keyword evidence="5" id="KW-0436">Ligase</keyword>
<dbReference type="InterPro" id="IPR029062">
    <property type="entry name" value="Class_I_gatase-like"/>
</dbReference>
<dbReference type="PANTHER" id="PTHR11405:SF5">
    <property type="entry name" value="CAD PROTEIN"/>
    <property type="match status" value="1"/>
</dbReference>
<dbReference type="Pfam" id="PF25596">
    <property type="entry name" value="CPSase_L_D1"/>
    <property type="match status" value="2"/>
</dbReference>
<comment type="cofactor">
    <cofactor evidence="1">
        <name>Mn(2+)</name>
        <dbReference type="ChEBI" id="CHEBI:29035"/>
    </cofactor>
</comment>
<organism evidence="20 21">
    <name type="scientific">Symbiodinium microadriaticum</name>
    <name type="common">Dinoflagellate</name>
    <name type="synonym">Zooxanthella microadriatica</name>
    <dbReference type="NCBI Taxonomy" id="2951"/>
    <lineage>
        <taxon>Eukaryota</taxon>
        <taxon>Sar</taxon>
        <taxon>Alveolata</taxon>
        <taxon>Dinophyceae</taxon>
        <taxon>Suessiales</taxon>
        <taxon>Symbiodiniaceae</taxon>
        <taxon>Symbiodinium</taxon>
    </lineage>
</organism>
<comment type="pathway">
    <text evidence="2">Amino-acid biosynthesis; L-arginine biosynthesis.</text>
</comment>
<proteinExistence type="inferred from homology"/>
<evidence type="ECO:0000256" key="11">
    <source>
        <dbReference type="ARBA" id="ARBA00022842"/>
    </source>
</evidence>
<dbReference type="FunFam" id="3.50.30.20:FF:000002">
    <property type="entry name" value="Carbamoyl-phosphate synthase 1, mitochondrial"/>
    <property type="match status" value="1"/>
</dbReference>
<keyword evidence="17" id="KW-0472">Membrane</keyword>
<feature type="transmembrane region" description="Helical" evidence="17">
    <location>
        <begin position="670"/>
        <end position="693"/>
    </location>
</feature>
<feature type="region of interest" description="Disordered" evidence="16">
    <location>
        <begin position="1673"/>
        <end position="1752"/>
    </location>
</feature>
<evidence type="ECO:0000256" key="5">
    <source>
        <dbReference type="ARBA" id="ARBA00022598"/>
    </source>
</evidence>
<dbReference type="Pfam" id="PF02787">
    <property type="entry name" value="CPSase_L_D3"/>
    <property type="match status" value="1"/>
</dbReference>
<evidence type="ECO:0000256" key="7">
    <source>
        <dbReference type="ARBA" id="ARBA00022723"/>
    </source>
</evidence>
<evidence type="ECO:0000256" key="15">
    <source>
        <dbReference type="PROSITE-ProRule" id="PRU00409"/>
    </source>
</evidence>
<name>A0A1Q9E9J5_SYMMI</name>
<keyword evidence="21" id="KW-1185">Reference proteome</keyword>
<evidence type="ECO:0000256" key="17">
    <source>
        <dbReference type="SAM" id="Phobius"/>
    </source>
</evidence>
<dbReference type="GO" id="GO:0004088">
    <property type="term" value="F:carbamoyl-phosphate synthase (glutamine-hydrolyzing) activity"/>
    <property type="evidence" value="ECO:0007669"/>
    <property type="project" value="InterPro"/>
</dbReference>
<keyword evidence="7" id="KW-0479">Metal-binding</keyword>
<dbReference type="InterPro" id="IPR017926">
    <property type="entry name" value="GATASE"/>
</dbReference>
<dbReference type="OrthoDB" id="1924069at2759"/>
<evidence type="ECO:0000256" key="16">
    <source>
        <dbReference type="SAM" id="MobiDB-lite"/>
    </source>
</evidence>
<dbReference type="GO" id="GO:0046872">
    <property type="term" value="F:metal ion binding"/>
    <property type="evidence" value="ECO:0007669"/>
    <property type="project" value="UniProtKB-KW"/>
</dbReference>
<dbReference type="Gene3D" id="3.40.50.1380">
    <property type="entry name" value="Methylglyoxal synthase-like domain"/>
    <property type="match status" value="1"/>
</dbReference>
<dbReference type="PROSITE" id="PS51273">
    <property type="entry name" value="GATASE_TYPE_1"/>
    <property type="match status" value="1"/>
</dbReference>
<dbReference type="GO" id="GO:0004087">
    <property type="term" value="F:carbamoyl-phosphate synthase (ammonia) activity"/>
    <property type="evidence" value="ECO:0007669"/>
    <property type="project" value="UniProtKB-EC"/>
</dbReference>
<dbReference type="SMART" id="SM00851">
    <property type="entry name" value="MGS"/>
    <property type="match status" value="1"/>
</dbReference>
<dbReference type="SMART" id="SM01097">
    <property type="entry name" value="CPSase_sm_chain"/>
    <property type="match status" value="1"/>
</dbReference>
<feature type="domain" description="ATP-grasp" evidence="18">
    <location>
        <begin position="2750"/>
        <end position="2942"/>
    </location>
</feature>
<keyword evidence="6" id="KW-0028">Amino-acid biosynthesis</keyword>
<dbReference type="InterPro" id="IPR005483">
    <property type="entry name" value="CPSase_dom"/>
</dbReference>
<evidence type="ECO:0000256" key="3">
    <source>
        <dbReference type="ARBA" id="ARBA00009799"/>
    </source>
</evidence>
<dbReference type="InterPro" id="IPR013815">
    <property type="entry name" value="ATP_grasp_subdomain_1"/>
</dbReference>
<dbReference type="InterPro" id="IPR017853">
    <property type="entry name" value="GH"/>
</dbReference>
<evidence type="ECO:0000259" key="18">
    <source>
        <dbReference type="PROSITE" id="PS50975"/>
    </source>
</evidence>
<dbReference type="Gene3D" id="3.30.1490.20">
    <property type="entry name" value="ATP-grasp fold, A domain"/>
    <property type="match status" value="1"/>
</dbReference>
<dbReference type="FunFam" id="3.30.470.20:FF:000001">
    <property type="entry name" value="Carbamoyl-phosphate synthase large chain"/>
    <property type="match status" value="1"/>
</dbReference>
<dbReference type="HAMAP" id="MF_01209">
    <property type="entry name" value="CPSase_S_chain"/>
    <property type="match status" value="1"/>
</dbReference>
<feature type="region of interest" description="Disordered" evidence="16">
    <location>
        <begin position="1843"/>
        <end position="1871"/>
    </location>
</feature>
<evidence type="ECO:0000256" key="4">
    <source>
        <dbReference type="ARBA" id="ARBA00022571"/>
    </source>
</evidence>
<dbReference type="SUPFAM" id="SSF52335">
    <property type="entry name" value="Methylglyoxal synthase-like"/>
    <property type="match status" value="1"/>
</dbReference>
<dbReference type="InterPro" id="IPR006274">
    <property type="entry name" value="CarbamoylP_synth_ssu"/>
</dbReference>
<dbReference type="GO" id="GO:0005951">
    <property type="term" value="C:carbamoyl-phosphate synthase complex"/>
    <property type="evidence" value="ECO:0007669"/>
    <property type="project" value="TreeGrafter"/>
</dbReference>
<evidence type="ECO:0000256" key="1">
    <source>
        <dbReference type="ARBA" id="ARBA00001936"/>
    </source>
</evidence>
<dbReference type="Gene3D" id="3.40.50.20">
    <property type="match status" value="2"/>
</dbReference>
<dbReference type="GO" id="GO:0005524">
    <property type="term" value="F:ATP binding"/>
    <property type="evidence" value="ECO:0007669"/>
    <property type="project" value="UniProtKB-UniRule"/>
</dbReference>
<evidence type="ECO:0000313" key="20">
    <source>
        <dbReference type="EMBL" id="OLQ04104.1"/>
    </source>
</evidence>
<dbReference type="Gene3D" id="1.10.1030.10">
    <property type="entry name" value="Carbamoyl-phosphate synthetase, large subunit oligomerisation domain"/>
    <property type="match status" value="1"/>
</dbReference>
<dbReference type="NCBIfam" id="NF009475">
    <property type="entry name" value="PRK12838.1"/>
    <property type="match status" value="1"/>
</dbReference>
<dbReference type="InterPro" id="IPR036480">
    <property type="entry name" value="CarbP_synth_ssu_N_sf"/>
</dbReference>
<evidence type="ECO:0000256" key="13">
    <source>
        <dbReference type="ARBA" id="ARBA00023211"/>
    </source>
</evidence>
<evidence type="ECO:0000256" key="8">
    <source>
        <dbReference type="ARBA" id="ARBA00022737"/>
    </source>
</evidence>
<dbReference type="InterPro" id="IPR011607">
    <property type="entry name" value="MGS-like_dom"/>
</dbReference>
<evidence type="ECO:0000256" key="10">
    <source>
        <dbReference type="ARBA" id="ARBA00022840"/>
    </source>
</evidence>
<dbReference type="InterPro" id="IPR005479">
    <property type="entry name" value="CPAse_ATP-bd"/>
</dbReference>
<dbReference type="Pfam" id="PF02786">
    <property type="entry name" value="CPSase_L_D2"/>
    <property type="match status" value="2"/>
</dbReference>
<dbReference type="Gene3D" id="3.30.470.20">
    <property type="entry name" value="ATP-grasp fold, B domain"/>
    <property type="match status" value="2"/>
</dbReference>
<dbReference type="GO" id="GO:0006207">
    <property type="term" value="P:'de novo' pyrimidine nucleobase biosynthetic process"/>
    <property type="evidence" value="ECO:0007669"/>
    <property type="project" value="InterPro"/>
</dbReference>
<feature type="compositionally biased region" description="Basic and acidic residues" evidence="16">
    <location>
        <begin position="1394"/>
        <end position="1409"/>
    </location>
</feature>
<dbReference type="PROSITE" id="PS50975">
    <property type="entry name" value="ATP_GRASP"/>
    <property type="match status" value="2"/>
</dbReference>
<feature type="domain" description="ATP-grasp" evidence="18">
    <location>
        <begin position="3367"/>
        <end position="3560"/>
    </location>
</feature>
<dbReference type="Pfam" id="PF02142">
    <property type="entry name" value="MGS"/>
    <property type="match status" value="1"/>
</dbReference>
<dbReference type="NCBIfam" id="TIGR01368">
    <property type="entry name" value="CPSaseIIsmall"/>
    <property type="match status" value="1"/>
</dbReference>
<dbReference type="FunFam" id="3.30.1490.20:FF:000001">
    <property type="entry name" value="Carbamoyl-phosphate synthase large chain"/>
    <property type="match status" value="1"/>
</dbReference>
<dbReference type="PRINTS" id="PR00096">
    <property type="entry name" value="GATASE"/>
</dbReference>
<dbReference type="Gene3D" id="3.20.20.80">
    <property type="entry name" value="Glycosidases"/>
    <property type="match status" value="1"/>
</dbReference>
<comment type="similarity">
    <text evidence="3">Belongs to the CarB family.</text>
</comment>
<keyword evidence="10 15" id="KW-0067">ATP-binding</keyword>
<dbReference type="PROSITE" id="PS00866">
    <property type="entry name" value="CPSASE_1"/>
    <property type="match status" value="2"/>
</dbReference>
<accession>A0A1Q9E9J5</accession>
<keyword evidence="13" id="KW-0464">Manganese</keyword>
<gene>
    <name evidence="20" type="primary">URA2</name>
    <name evidence="20" type="ORF">AK812_SmicGene12854</name>
</gene>
<evidence type="ECO:0000256" key="9">
    <source>
        <dbReference type="ARBA" id="ARBA00022741"/>
    </source>
</evidence>
<dbReference type="SUPFAM" id="SSF52021">
    <property type="entry name" value="Carbamoyl phosphate synthetase, small subunit N-terminal domain"/>
    <property type="match status" value="1"/>
</dbReference>
<dbReference type="InterPro" id="IPR035686">
    <property type="entry name" value="CPSase_GATase1"/>
</dbReference>
<feature type="transmembrane region" description="Helical" evidence="17">
    <location>
        <begin position="481"/>
        <end position="503"/>
    </location>
</feature>
<dbReference type="InterPro" id="IPR011761">
    <property type="entry name" value="ATP-grasp"/>
</dbReference>
<dbReference type="SMART" id="SM01096">
    <property type="entry name" value="CPSase_L_D3"/>
    <property type="match status" value="1"/>
</dbReference>
<dbReference type="EMBL" id="LSRX01000218">
    <property type="protein sequence ID" value="OLQ04104.1"/>
    <property type="molecule type" value="Genomic_DNA"/>
</dbReference>
<dbReference type="SUPFAM" id="SSF56059">
    <property type="entry name" value="Glutathione synthetase ATP-binding domain-like"/>
    <property type="match status" value="2"/>
</dbReference>
<feature type="compositionally biased region" description="Basic residues" evidence="16">
    <location>
        <begin position="1410"/>
        <end position="1423"/>
    </location>
</feature>
<feature type="region of interest" description="Disordered" evidence="16">
    <location>
        <begin position="1332"/>
        <end position="1453"/>
    </location>
</feature>
<dbReference type="NCBIfam" id="NF003671">
    <property type="entry name" value="PRK05294.1"/>
    <property type="match status" value="1"/>
</dbReference>
<dbReference type="Proteomes" id="UP000186817">
    <property type="component" value="Unassembled WGS sequence"/>
</dbReference>
<dbReference type="Pfam" id="PF00117">
    <property type="entry name" value="GATase"/>
    <property type="match status" value="1"/>
</dbReference>
<reference evidence="20 21" key="1">
    <citation type="submission" date="2016-02" db="EMBL/GenBank/DDBJ databases">
        <title>Genome analysis of coral dinoflagellate symbionts highlights evolutionary adaptations to a symbiotic lifestyle.</title>
        <authorList>
            <person name="Aranda M."/>
            <person name="Li Y."/>
            <person name="Liew Y.J."/>
            <person name="Baumgarten S."/>
            <person name="Simakov O."/>
            <person name="Wilson M."/>
            <person name="Piel J."/>
            <person name="Ashoor H."/>
            <person name="Bougouffa S."/>
            <person name="Bajic V.B."/>
            <person name="Ryu T."/>
            <person name="Ravasi T."/>
            <person name="Bayer T."/>
            <person name="Micklem G."/>
            <person name="Kim H."/>
            <person name="Bhak J."/>
            <person name="Lajeunesse T.C."/>
            <person name="Voolstra C.R."/>
        </authorList>
    </citation>
    <scope>NUCLEOTIDE SEQUENCE [LARGE SCALE GENOMIC DNA]</scope>
    <source>
        <strain evidence="20 21">CCMP2467</strain>
    </source>
</reference>
<feature type="compositionally biased region" description="Low complexity" evidence="16">
    <location>
        <begin position="1710"/>
        <end position="1749"/>
    </location>
</feature>
<dbReference type="PRINTS" id="PR00099">
    <property type="entry name" value="CPSGATASE"/>
</dbReference>
<evidence type="ECO:0000256" key="12">
    <source>
        <dbReference type="ARBA" id="ARBA00022975"/>
    </source>
</evidence>
<comment type="caution">
    <text evidence="20">The sequence shown here is derived from an EMBL/GenBank/DDBJ whole genome shotgun (WGS) entry which is preliminary data.</text>
</comment>
<keyword evidence="4" id="KW-0055">Arginine biosynthesis</keyword>
<dbReference type="PANTHER" id="PTHR11405">
    <property type="entry name" value="CARBAMOYLTRANSFERASE FAMILY MEMBER"/>
    <property type="match status" value="1"/>
</dbReference>
<dbReference type="SUPFAM" id="SSF48108">
    <property type="entry name" value="Carbamoyl phosphate synthetase, large subunit connection domain"/>
    <property type="match status" value="1"/>
</dbReference>
<feature type="compositionally biased region" description="Basic and acidic residues" evidence="16">
    <location>
        <begin position="1673"/>
        <end position="1709"/>
    </location>
</feature>
<dbReference type="InterPro" id="IPR036914">
    <property type="entry name" value="MGS-like_dom_sf"/>
</dbReference>
<evidence type="ECO:0000256" key="6">
    <source>
        <dbReference type="ARBA" id="ARBA00022605"/>
    </source>
</evidence>
<dbReference type="SUPFAM" id="SSF52440">
    <property type="entry name" value="PreATP-grasp domain"/>
    <property type="match status" value="2"/>
</dbReference>